<organism evidence="1 2">
    <name type="scientific">Micromonospora humi</name>
    <dbReference type="NCBI Taxonomy" id="745366"/>
    <lineage>
        <taxon>Bacteria</taxon>
        <taxon>Bacillati</taxon>
        <taxon>Actinomycetota</taxon>
        <taxon>Actinomycetes</taxon>
        <taxon>Micromonosporales</taxon>
        <taxon>Micromonosporaceae</taxon>
        <taxon>Micromonospora</taxon>
    </lineage>
</organism>
<dbReference type="RefSeq" id="WP_091058724.1">
    <property type="nucleotide sequence ID" value="NZ_FMDM01000003.1"/>
</dbReference>
<dbReference type="Proteomes" id="UP000199360">
    <property type="component" value="Unassembled WGS sequence"/>
</dbReference>
<gene>
    <name evidence="1" type="ORF">GA0070213_10326</name>
</gene>
<dbReference type="OrthoDB" id="65593at2"/>
<sequence length="144" mass="16369">MTAVAAGVFRRTPLERSDQRVAWDRTDQAFFAAGACHILAWVCRDAHPDRPIGLAGLRFADDPQVWHVYATWAGWTFDHSGWHPEPHLLAANRDFESRPLEAVALPDDLAEFCAAHHSRMPHQYWGDPLPRARAYLARHTPPWA</sequence>
<keyword evidence="2" id="KW-1185">Reference proteome</keyword>
<protein>
    <submittedName>
        <fullName evidence="1">Uncharacterized protein</fullName>
    </submittedName>
</protein>
<reference evidence="2" key="1">
    <citation type="submission" date="2016-06" db="EMBL/GenBank/DDBJ databases">
        <authorList>
            <person name="Varghese N."/>
            <person name="Submissions Spin"/>
        </authorList>
    </citation>
    <scope>NUCLEOTIDE SEQUENCE [LARGE SCALE GENOMIC DNA]</scope>
    <source>
        <strain evidence="2">DSM 45647</strain>
    </source>
</reference>
<accession>A0A1C5HER7</accession>
<evidence type="ECO:0000313" key="1">
    <source>
        <dbReference type="EMBL" id="SCG44549.1"/>
    </source>
</evidence>
<name>A0A1C5HER7_9ACTN</name>
<dbReference type="AlphaFoldDB" id="A0A1C5HER7"/>
<proteinExistence type="predicted"/>
<evidence type="ECO:0000313" key="2">
    <source>
        <dbReference type="Proteomes" id="UP000199360"/>
    </source>
</evidence>
<dbReference type="EMBL" id="FMDM01000003">
    <property type="protein sequence ID" value="SCG44549.1"/>
    <property type="molecule type" value="Genomic_DNA"/>
</dbReference>